<sequence length="233" mass="27480">MKKNANSKSQHIVRYMILMSPFFLIFTLLKIVRFPQSRELLELQLKTNSRLLVELKLYVNDDITKKSKNGNTYEPYVSTKVLPFGCEQKDLNKKLSKRKIDNLTNNAGFIYADKKKAFIAFYYYSDYQKGKYNKMINKLWLNFTKSAAKIGMSDEDRLQFLMECHSALTRDIDNLDESFENRFFSMVNDKSLLQLTFRLFISSFVRSSNKLTNANKKKWTKNLKNIIDNYNTV</sequence>
<dbReference type="Gene3D" id="6.10.280.180">
    <property type="entry name" value="Plasmodium RESA, N-terminal helical domain"/>
    <property type="match status" value="1"/>
</dbReference>
<evidence type="ECO:0000259" key="2">
    <source>
        <dbReference type="Pfam" id="PF09687"/>
    </source>
</evidence>
<dbReference type="Pfam" id="PF09687">
    <property type="entry name" value="PRESAN"/>
    <property type="match status" value="1"/>
</dbReference>
<keyword evidence="1" id="KW-1133">Transmembrane helix</keyword>
<feature type="domain" description="Plasmodium RESA N-terminal" evidence="2">
    <location>
        <begin position="95"/>
        <end position="219"/>
    </location>
</feature>
<dbReference type="OMA" id="LPFGCEE"/>
<dbReference type="InterPro" id="IPR044885">
    <property type="entry name" value="PRESA_N_sf"/>
</dbReference>
<dbReference type="AlphaFoldDB" id="A0A1Y1JB70"/>
<keyword evidence="4" id="KW-1185">Reference proteome</keyword>
<organism evidence="3 4">
    <name type="scientific">Plasmodium gonderi</name>
    <dbReference type="NCBI Taxonomy" id="77519"/>
    <lineage>
        <taxon>Eukaryota</taxon>
        <taxon>Sar</taxon>
        <taxon>Alveolata</taxon>
        <taxon>Apicomplexa</taxon>
        <taxon>Aconoidasida</taxon>
        <taxon>Haemosporida</taxon>
        <taxon>Plasmodiidae</taxon>
        <taxon>Plasmodium</taxon>
        <taxon>Plasmodium (Plasmodium)</taxon>
    </lineage>
</organism>
<dbReference type="RefSeq" id="XP_028542370.1">
    <property type="nucleotide sequence ID" value="XM_028686569.1"/>
</dbReference>
<proteinExistence type="predicted"/>
<reference evidence="4" key="1">
    <citation type="submission" date="2017-04" db="EMBL/GenBank/DDBJ databases">
        <title>Plasmodium gonderi genome.</title>
        <authorList>
            <person name="Arisue N."/>
            <person name="Honma H."/>
            <person name="Kawai S."/>
            <person name="Tougan T."/>
            <person name="Tanabe K."/>
            <person name="Horii T."/>
        </authorList>
    </citation>
    <scope>NUCLEOTIDE SEQUENCE [LARGE SCALE GENOMIC DNA]</scope>
    <source>
        <strain evidence="4">ATCC 30045</strain>
    </source>
</reference>
<dbReference type="InterPro" id="IPR019111">
    <property type="entry name" value="PRESA_N"/>
</dbReference>
<accession>A0A1Y1JB70</accession>
<dbReference type="OrthoDB" id="379811at2759"/>
<evidence type="ECO:0000313" key="3">
    <source>
        <dbReference type="EMBL" id="GAW79781.1"/>
    </source>
</evidence>
<name>A0A1Y1JB70_PLAGO</name>
<feature type="transmembrane region" description="Helical" evidence="1">
    <location>
        <begin position="12"/>
        <end position="32"/>
    </location>
</feature>
<dbReference type="GeneID" id="39746493"/>
<keyword evidence="1" id="KW-0472">Membrane</keyword>
<comment type="caution">
    <text evidence="3">The sequence shown here is derived from an EMBL/GenBank/DDBJ whole genome shotgun (WGS) entry which is preliminary data.</text>
</comment>
<evidence type="ECO:0000313" key="4">
    <source>
        <dbReference type="Proteomes" id="UP000195521"/>
    </source>
</evidence>
<gene>
    <name evidence="3" type="ORF">PGO_051910</name>
</gene>
<evidence type="ECO:0000256" key="1">
    <source>
        <dbReference type="SAM" id="Phobius"/>
    </source>
</evidence>
<dbReference type="EMBL" id="BDQF01000006">
    <property type="protein sequence ID" value="GAW79781.1"/>
    <property type="molecule type" value="Genomic_DNA"/>
</dbReference>
<dbReference type="Proteomes" id="UP000195521">
    <property type="component" value="Unassembled WGS sequence"/>
</dbReference>
<protein>
    <submittedName>
        <fullName evidence="3">RAD protein</fullName>
    </submittedName>
</protein>
<keyword evidence="1" id="KW-0812">Transmembrane</keyword>